<evidence type="ECO:0000259" key="5">
    <source>
        <dbReference type="Pfam" id="PF24981"/>
    </source>
</evidence>
<feature type="domain" description="Attractin/MKLN-like beta-propeller" evidence="5">
    <location>
        <begin position="394"/>
        <end position="645"/>
    </location>
</feature>
<keyword evidence="3" id="KW-0175">Coiled coil</keyword>
<keyword evidence="1" id="KW-0880">Kelch repeat</keyword>
<dbReference type="InterPro" id="IPR015915">
    <property type="entry name" value="Kelch-typ_b-propeller"/>
</dbReference>
<feature type="coiled-coil region" evidence="3">
    <location>
        <begin position="161"/>
        <end position="216"/>
    </location>
</feature>
<dbReference type="Gene3D" id="2.120.10.80">
    <property type="entry name" value="Kelch-type beta propeller"/>
    <property type="match status" value="1"/>
</dbReference>
<comment type="caution">
    <text evidence="6">The sequence shown here is derived from an EMBL/GenBank/DDBJ whole genome shotgun (WGS) entry which is preliminary data.</text>
</comment>
<dbReference type="CDD" id="cd19756">
    <property type="entry name" value="Bbox2"/>
    <property type="match status" value="1"/>
</dbReference>
<dbReference type="PANTHER" id="PTHR46260">
    <property type="entry name" value="RING-TYPE DOMAIN-CONTAINING PROTEIN"/>
    <property type="match status" value="1"/>
</dbReference>
<dbReference type="InParanoid" id="A0A0V0QMR2"/>
<evidence type="ECO:0000313" key="6">
    <source>
        <dbReference type="EMBL" id="KRX03635.1"/>
    </source>
</evidence>
<dbReference type="InterPro" id="IPR006652">
    <property type="entry name" value="Kelch_1"/>
</dbReference>
<dbReference type="InterPro" id="IPR051746">
    <property type="entry name" value="Kelch_domain_containing_8"/>
</dbReference>
<dbReference type="OrthoDB" id="286174at2759"/>
<evidence type="ECO:0000256" key="4">
    <source>
        <dbReference type="SAM" id="MobiDB-lite"/>
    </source>
</evidence>
<dbReference type="Pfam" id="PF24981">
    <property type="entry name" value="Beta-prop_ATRN-LZTR1"/>
    <property type="match status" value="1"/>
</dbReference>
<evidence type="ECO:0000313" key="7">
    <source>
        <dbReference type="Proteomes" id="UP000054937"/>
    </source>
</evidence>
<evidence type="ECO:0000256" key="3">
    <source>
        <dbReference type="SAM" id="Coils"/>
    </source>
</evidence>
<gene>
    <name evidence="6" type="ORF">PPERSA_04187</name>
</gene>
<accession>A0A0V0QMR2</accession>
<sequence>MFNSKNRNQSYSSNHSQNNNNNGQIQQSGYFVKSFCQEHPEEYLTNFCSHIQCLRPLCPDCIEQHIQFHKQTNSFPDIESIKNVKTKCEKKIRAASQDLVSQLDVLENKNLFLADDFMDEGLITLKKQREQLINMVESYFNLLEQKYRNRINEFSTRGHTMNNLLEKIRNMLNELEFLKANLESPNQINALKKICNMDLRTTLELFKREISKLDKDQNYVAVEVQINDKRLDFIQQELFKYTNLGNIKETNPNAQMLQSIDELSEQPIALNQPVVQSKVVNQQDYEKQMQYQSPQSNNISTRSNHLYNTMNLRDIDRKFENKQLYLNMKEYFAPYCNQKNLHFFQHYKNILHICNLDQLSSSTRKIAVFDQIQLSEKHPVREFHKSIITNNGEIFLCGGKISSELRSNEVFKYDYNNKQLTMLQSMQHGRSSHSIQYHQGYIYVVGGFLDNQIITGLCEKYNIDSGMWEEMAELNSPVINSTICVFQDKYLVKFGGLENKQGTIEPNNIIEIYDIQKNKWTIIDAKFSNECTEKQLMNFRLLNSSCAIQINQNEIYVFGGYLDNKESNQTFILSIDIDDQQNLDAVIKNINLIPLLYAEGFWNNTPIFYSGKIYALQNINNNQKQECVENARVILQFDGIKWSEVNLLYY</sequence>
<dbReference type="SUPFAM" id="SSF117281">
    <property type="entry name" value="Kelch motif"/>
    <property type="match status" value="1"/>
</dbReference>
<proteinExistence type="predicted"/>
<evidence type="ECO:0000256" key="2">
    <source>
        <dbReference type="ARBA" id="ARBA00022737"/>
    </source>
</evidence>
<dbReference type="PANTHER" id="PTHR46260:SF3">
    <property type="entry name" value="RING-TYPE DOMAIN-CONTAINING PROTEIN"/>
    <property type="match status" value="1"/>
</dbReference>
<protein>
    <recommendedName>
        <fullName evidence="5">Attractin/MKLN-like beta-propeller domain-containing protein</fullName>
    </recommendedName>
</protein>
<feature type="region of interest" description="Disordered" evidence="4">
    <location>
        <begin position="1"/>
        <end position="23"/>
    </location>
</feature>
<dbReference type="OMA" id="CMILEIN"/>
<dbReference type="EMBL" id="LDAU01000129">
    <property type="protein sequence ID" value="KRX03635.1"/>
    <property type="molecule type" value="Genomic_DNA"/>
</dbReference>
<dbReference type="AlphaFoldDB" id="A0A0V0QMR2"/>
<dbReference type="SMART" id="SM00612">
    <property type="entry name" value="Kelch"/>
    <property type="match status" value="2"/>
</dbReference>
<dbReference type="Proteomes" id="UP000054937">
    <property type="component" value="Unassembled WGS sequence"/>
</dbReference>
<keyword evidence="7" id="KW-1185">Reference proteome</keyword>
<organism evidence="6 7">
    <name type="scientific">Pseudocohnilembus persalinus</name>
    <name type="common">Ciliate</name>
    <dbReference type="NCBI Taxonomy" id="266149"/>
    <lineage>
        <taxon>Eukaryota</taxon>
        <taxon>Sar</taxon>
        <taxon>Alveolata</taxon>
        <taxon>Ciliophora</taxon>
        <taxon>Intramacronucleata</taxon>
        <taxon>Oligohymenophorea</taxon>
        <taxon>Scuticociliatia</taxon>
        <taxon>Philasterida</taxon>
        <taxon>Pseudocohnilembidae</taxon>
        <taxon>Pseudocohnilembus</taxon>
    </lineage>
</organism>
<dbReference type="InterPro" id="IPR056737">
    <property type="entry name" value="Beta-prop_ATRN-MKLN-like"/>
</dbReference>
<evidence type="ECO:0000256" key="1">
    <source>
        <dbReference type="ARBA" id="ARBA00022441"/>
    </source>
</evidence>
<keyword evidence="2" id="KW-0677">Repeat</keyword>
<name>A0A0V0QMR2_PSEPJ</name>
<reference evidence="6 7" key="1">
    <citation type="journal article" date="2015" name="Sci. Rep.">
        <title>Genome of the facultative scuticociliatosis pathogen Pseudocohnilembus persalinus provides insight into its virulence through horizontal gene transfer.</title>
        <authorList>
            <person name="Xiong J."/>
            <person name="Wang G."/>
            <person name="Cheng J."/>
            <person name="Tian M."/>
            <person name="Pan X."/>
            <person name="Warren A."/>
            <person name="Jiang C."/>
            <person name="Yuan D."/>
            <person name="Miao W."/>
        </authorList>
    </citation>
    <scope>NUCLEOTIDE SEQUENCE [LARGE SCALE GENOMIC DNA]</scope>
    <source>
        <strain evidence="6">36N120E</strain>
    </source>
</reference>